<evidence type="ECO:0000256" key="18">
    <source>
        <dbReference type="ARBA" id="ARBA00049504"/>
    </source>
</evidence>
<evidence type="ECO:0000256" key="19">
    <source>
        <dbReference type="HAMAP-Rule" id="MF_00719"/>
    </source>
</evidence>
<dbReference type="GO" id="GO:0005886">
    <property type="term" value="C:plasma membrane"/>
    <property type="evidence" value="ECO:0007669"/>
    <property type="project" value="UniProtKB-SubCell"/>
</dbReference>
<evidence type="ECO:0000256" key="2">
    <source>
        <dbReference type="ARBA" id="ARBA00004651"/>
    </source>
</evidence>
<evidence type="ECO:0000256" key="3">
    <source>
        <dbReference type="ARBA" id="ARBA00004663"/>
    </source>
</evidence>
<dbReference type="GO" id="GO:0009236">
    <property type="term" value="P:cobalamin biosynthetic process"/>
    <property type="evidence" value="ECO:0007669"/>
    <property type="project" value="UniProtKB-UniRule"/>
</dbReference>
<dbReference type="GO" id="GO:0008818">
    <property type="term" value="F:cobalamin 5'-phosphate synthase activity"/>
    <property type="evidence" value="ECO:0007669"/>
    <property type="project" value="UniProtKB-UniRule"/>
</dbReference>
<dbReference type="EC" id="2.7.8.26" evidence="5 19"/>
<proteinExistence type="inferred from homology"/>
<evidence type="ECO:0000256" key="9">
    <source>
        <dbReference type="ARBA" id="ARBA00022679"/>
    </source>
</evidence>
<evidence type="ECO:0000256" key="8">
    <source>
        <dbReference type="ARBA" id="ARBA00022573"/>
    </source>
</evidence>
<feature type="transmembrane region" description="Helical" evidence="19">
    <location>
        <begin position="63"/>
        <end position="81"/>
    </location>
</feature>
<protein>
    <recommendedName>
        <fullName evidence="6 19">Adenosylcobinamide-GDP ribazoletransferase</fullName>
        <ecNumber evidence="5 19">2.7.8.26</ecNumber>
    </recommendedName>
    <alternativeName>
        <fullName evidence="16 19">Cobalamin synthase</fullName>
    </alternativeName>
    <alternativeName>
        <fullName evidence="15 19">Cobalamin-5'-phosphate synthase</fullName>
    </alternativeName>
</protein>
<evidence type="ECO:0000256" key="12">
    <source>
        <dbReference type="ARBA" id="ARBA00022989"/>
    </source>
</evidence>
<evidence type="ECO:0000256" key="1">
    <source>
        <dbReference type="ARBA" id="ARBA00001946"/>
    </source>
</evidence>
<keyword evidence="8 19" id="KW-0169">Cobalamin biosynthesis</keyword>
<comment type="function">
    <text evidence="14 19">Joins adenosylcobinamide-GDP and alpha-ribazole to generate adenosylcobalamin (Ado-cobalamin). Also synthesizes adenosylcobalamin 5'-phosphate from adenosylcobinamide-GDP and alpha-ribazole 5'-phosphate.</text>
</comment>
<sequence>MKQLLNAFFFALSYFSIIPVFVKNMEINNITYKYTLALLPLVGAILASIVICFNLFFNQFFSPIYAAFVSSVIYLFLYGFIHTEAIIDVVDAWFASYSGKDAYKIMKESTIGAIGALYAFSFVLLKVGIITYVLYQNEYVLFLVVCTFSRLNLLYLLEYFKFSKDSFLSLAFQSGGIFRLKIYALIYIIIAFFIGKNIFIILLLSLLSFYFILKILNNKFGFVNGDCLGFTLEHTELIVLNIGLALIL</sequence>
<keyword evidence="11 19" id="KW-0460">Magnesium</keyword>
<evidence type="ECO:0000256" key="6">
    <source>
        <dbReference type="ARBA" id="ARBA00015850"/>
    </source>
</evidence>
<name>A0A0G9K3Y4_9BACT</name>
<comment type="cofactor">
    <cofactor evidence="1 19">
        <name>Mg(2+)</name>
        <dbReference type="ChEBI" id="CHEBI:18420"/>
    </cofactor>
</comment>
<keyword evidence="13 19" id="KW-0472">Membrane</keyword>
<evidence type="ECO:0000256" key="17">
    <source>
        <dbReference type="ARBA" id="ARBA00048623"/>
    </source>
</evidence>
<evidence type="ECO:0000256" key="15">
    <source>
        <dbReference type="ARBA" id="ARBA00032605"/>
    </source>
</evidence>
<evidence type="ECO:0000256" key="5">
    <source>
        <dbReference type="ARBA" id="ARBA00013200"/>
    </source>
</evidence>
<dbReference type="PANTHER" id="PTHR34148:SF1">
    <property type="entry name" value="ADENOSYLCOBINAMIDE-GDP RIBAZOLETRANSFERASE"/>
    <property type="match status" value="1"/>
</dbReference>
<comment type="caution">
    <text evidence="20">The sequence shown here is derived from an EMBL/GenBank/DDBJ whole genome shotgun (WGS) entry which is preliminary data.</text>
</comment>
<dbReference type="HAMAP" id="MF_00719">
    <property type="entry name" value="CobS"/>
    <property type="match status" value="1"/>
</dbReference>
<dbReference type="PANTHER" id="PTHR34148">
    <property type="entry name" value="ADENOSYLCOBINAMIDE-GDP RIBAZOLETRANSFERASE"/>
    <property type="match status" value="1"/>
</dbReference>
<comment type="catalytic activity">
    <reaction evidence="18 19">
        <text>alpha-ribazole 5'-phosphate + adenosylcob(III)inamide-GDP = adenosylcob(III)alamin 5'-phosphate + GMP + H(+)</text>
        <dbReference type="Rhea" id="RHEA:23560"/>
        <dbReference type="ChEBI" id="CHEBI:15378"/>
        <dbReference type="ChEBI" id="CHEBI:57918"/>
        <dbReference type="ChEBI" id="CHEBI:58115"/>
        <dbReference type="ChEBI" id="CHEBI:60487"/>
        <dbReference type="ChEBI" id="CHEBI:60493"/>
        <dbReference type="EC" id="2.7.8.26"/>
    </reaction>
</comment>
<evidence type="ECO:0000256" key="4">
    <source>
        <dbReference type="ARBA" id="ARBA00010561"/>
    </source>
</evidence>
<evidence type="ECO:0000256" key="16">
    <source>
        <dbReference type="ARBA" id="ARBA00032853"/>
    </source>
</evidence>
<evidence type="ECO:0000313" key="21">
    <source>
        <dbReference type="Proteomes" id="UP000035514"/>
    </source>
</evidence>
<dbReference type="Pfam" id="PF02654">
    <property type="entry name" value="CobS"/>
    <property type="match status" value="1"/>
</dbReference>
<reference evidence="20 21" key="1">
    <citation type="submission" date="2014-01" db="EMBL/GenBank/DDBJ databases">
        <title>Development of a Comparative Genomic Fingerprinting Assay for High Resolution Genotyping of Arcobacter butzleri.</title>
        <authorList>
            <person name="Webb A.L."/>
            <person name="Inglis G.D."/>
            <person name="Kruczkiewicz P."/>
            <person name="Selinger L.B."/>
            <person name="Taboada E.N."/>
        </authorList>
    </citation>
    <scope>NUCLEOTIDE SEQUENCE [LARGE SCALE GENOMIC DNA]</scope>
    <source>
        <strain evidence="20 21">L348</strain>
    </source>
</reference>
<keyword evidence="12 19" id="KW-1133">Transmembrane helix</keyword>
<evidence type="ECO:0000313" key="20">
    <source>
        <dbReference type="EMBL" id="KLE01126.1"/>
    </source>
</evidence>
<feature type="transmembrane region" description="Helical" evidence="19">
    <location>
        <begin position="34"/>
        <end position="57"/>
    </location>
</feature>
<comment type="catalytic activity">
    <reaction evidence="17 19">
        <text>alpha-ribazole + adenosylcob(III)inamide-GDP = adenosylcob(III)alamin + GMP + H(+)</text>
        <dbReference type="Rhea" id="RHEA:16049"/>
        <dbReference type="ChEBI" id="CHEBI:10329"/>
        <dbReference type="ChEBI" id="CHEBI:15378"/>
        <dbReference type="ChEBI" id="CHEBI:18408"/>
        <dbReference type="ChEBI" id="CHEBI:58115"/>
        <dbReference type="ChEBI" id="CHEBI:60487"/>
        <dbReference type="EC" id="2.7.8.26"/>
    </reaction>
</comment>
<evidence type="ECO:0000256" key="11">
    <source>
        <dbReference type="ARBA" id="ARBA00022842"/>
    </source>
</evidence>
<feature type="transmembrane region" description="Helical" evidence="19">
    <location>
        <begin position="110"/>
        <end position="133"/>
    </location>
</feature>
<dbReference type="InterPro" id="IPR003805">
    <property type="entry name" value="CobS"/>
</dbReference>
<comment type="pathway">
    <text evidence="3 19">Cofactor biosynthesis; adenosylcobalamin biosynthesis; adenosylcobalamin from cob(II)yrinate a,c-diamide: step 7/7.</text>
</comment>
<dbReference type="Proteomes" id="UP000035514">
    <property type="component" value="Unassembled WGS sequence"/>
</dbReference>
<comment type="subcellular location">
    <subcellularLocation>
        <location evidence="2 19">Cell membrane</location>
        <topology evidence="2 19">Multi-pass membrane protein</topology>
    </subcellularLocation>
</comment>
<organism evidence="20 21">
    <name type="scientific">Aliarcobacter butzleri L348</name>
    <dbReference type="NCBI Taxonomy" id="1447256"/>
    <lineage>
        <taxon>Bacteria</taxon>
        <taxon>Pseudomonadati</taxon>
        <taxon>Campylobacterota</taxon>
        <taxon>Epsilonproteobacteria</taxon>
        <taxon>Campylobacterales</taxon>
        <taxon>Arcobacteraceae</taxon>
        <taxon>Aliarcobacter</taxon>
    </lineage>
</organism>
<evidence type="ECO:0000256" key="10">
    <source>
        <dbReference type="ARBA" id="ARBA00022692"/>
    </source>
</evidence>
<accession>A0A0G9K3Y4</accession>
<dbReference type="AlphaFoldDB" id="A0A0G9K3Y4"/>
<comment type="similarity">
    <text evidence="4 19">Belongs to the CobS family.</text>
</comment>
<keyword evidence="7 19" id="KW-1003">Cell membrane</keyword>
<feature type="transmembrane region" description="Helical" evidence="19">
    <location>
        <begin position="180"/>
        <end position="213"/>
    </location>
</feature>
<dbReference type="GO" id="GO:0051073">
    <property type="term" value="F:adenosylcobinamide-GDP ribazoletransferase activity"/>
    <property type="evidence" value="ECO:0007669"/>
    <property type="project" value="UniProtKB-UniRule"/>
</dbReference>
<feature type="transmembrane region" description="Helical" evidence="19">
    <location>
        <begin position="6"/>
        <end position="22"/>
    </location>
</feature>
<dbReference type="UniPathway" id="UPA00148">
    <property type="reaction ID" value="UER00238"/>
</dbReference>
<evidence type="ECO:0000256" key="7">
    <source>
        <dbReference type="ARBA" id="ARBA00022475"/>
    </source>
</evidence>
<dbReference type="PATRIC" id="fig|1447256.3.peg.831"/>
<dbReference type="RefSeq" id="WP_046996459.1">
    <property type="nucleotide sequence ID" value="NZ_JAIQ01000073.1"/>
</dbReference>
<dbReference type="EMBL" id="JAIQ01000073">
    <property type="protein sequence ID" value="KLE01126.1"/>
    <property type="molecule type" value="Genomic_DNA"/>
</dbReference>
<keyword evidence="9 19" id="KW-0808">Transferase</keyword>
<evidence type="ECO:0000256" key="14">
    <source>
        <dbReference type="ARBA" id="ARBA00025228"/>
    </source>
</evidence>
<keyword evidence="10 19" id="KW-0812">Transmembrane</keyword>
<gene>
    <name evidence="19" type="primary">cobS</name>
    <name evidence="20" type="ORF">AA20_04290</name>
</gene>
<feature type="transmembrane region" description="Helical" evidence="19">
    <location>
        <begin position="139"/>
        <end position="160"/>
    </location>
</feature>
<evidence type="ECO:0000256" key="13">
    <source>
        <dbReference type="ARBA" id="ARBA00023136"/>
    </source>
</evidence>